<dbReference type="EMBL" id="JDRS01000001">
    <property type="protein sequence ID" value="KDS94465.1"/>
    <property type="molecule type" value="Genomic_DNA"/>
</dbReference>
<proteinExistence type="inferred from homology"/>
<evidence type="ECO:0000256" key="2">
    <source>
        <dbReference type="ARBA" id="ARBA00009854"/>
    </source>
</evidence>
<dbReference type="InterPro" id="IPR036721">
    <property type="entry name" value="RCK_C_sf"/>
</dbReference>
<feature type="transmembrane region" description="Helical" evidence="8">
    <location>
        <begin position="6"/>
        <end position="29"/>
    </location>
</feature>
<evidence type="ECO:0000256" key="1">
    <source>
        <dbReference type="ARBA" id="ARBA00004651"/>
    </source>
</evidence>
<dbReference type="Gene3D" id="3.30.70.1450">
    <property type="entry name" value="Regulator of K+ conductance, C-terminal domain"/>
    <property type="match status" value="1"/>
</dbReference>
<evidence type="ECO:0000256" key="5">
    <source>
        <dbReference type="ARBA" id="ARBA00022692"/>
    </source>
</evidence>
<keyword evidence="6 8" id="KW-1133">Transmembrane helix</keyword>
<evidence type="ECO:0000259" key="9">
    <source>
        <dbReference type="Pfam" id="PF02080"/>
    </source>
</evidence>
<gene>
    <name evidence="11" type="ORF">DHOM_01445</name>
</gene>
<sequence length="538" mass="57234">MRRPKVVNVVVLDILTEQPLLALFLVMALGTLLGRMRFGPVQFGAAGALFVGLIVGALDPRLGENFGVYQTFGLALFVYMIGLSAGNGFFRDMRKQYRLMLAAVGLFAIYAVGVSILGSVAGLGKELTAGTFTGTLTSTPALAAASKATGGSTIPAVGYAIAYPFGVIIPMILVSIMMSSTRVRSKFASRRDPGRPRGSQIRDMSVRVTSTIALMDVPGVREGTVSASYLLRRGMMTIVRTDTVLHEGDEVVLVGFPESLDQALETIGERAEHRLLDDRSAVDYRRILVSNPRLEGRLLRETRIASRYGAIVTRLRRGDEDMVASPWTRLELGDRVRVVAPREQIARITEYLGDSEKRINSVDFLALGLGISLGLLLGLVSIPIGGGASFALGSAAGPLVVGLILGRWEHTGPILWTLPRPVNLTIRQLGLSVFLAAVGVISGPSFAENAFTLDGLKVALVAAASLMLMLPLVPVAGALLGVSLERSAGAVAAFVGQSVVLEHALNLGYDDERTASGYAAVYALGIVVQLLLVQFMVT</sequence>
<dbReference type="InterPro" id="IPR050144">
    <property type="entry name" value="AAE_transporter"/>
</dbReference>
<evidence type="ECO:0000259" key="10">
    <source>
        <dbReference type="Pfam" id="PF06826"/>
    </source>
</evidence>
<evidence type="ECO:0000313" key="11">
    <source>
        <dbReference type="EMBL" id="KDS94465.1"/>
    </source>
</evidence>
<evidence type="ECO:0000256" key="7">
    <source>
        <dbReference type="ARBA" id="ARBA00023136"/>
    </source>
</evidence>
<dbReference type="SUPFAM" id="SSF116726">
    <property type="entry name" value="TrkA C-terminal domain-like"/>
    <property type="match status" value="1"/>
</dbReference>
<keyword evidence="12" id="KW-1185">Reference proteome</keyword>
<evidence type="ECO:0000256" key="6">
    <source>
        <dbReference type="ARBA" id="ARBA00022989"/>
    </source>
</evidence>
<dbReference type="PANTHER" id="PTHR30445:SF3">
    <property type="entry name" value="TRANSPORT PROTEIN YIDE-RELATED"/>
    <property type="match status" value="1"/>
</dbReference>
<feature type="transmembrane region" description="Helical" evidence="8">
    <location>
        <begin position="70"/>
        <end position="90"/>
    </location>
</feature>
<feature type="transmembrane region" description="Helical" evidence="8">
    <location>
        <begin position="156"/>
        <end position="176"/>
    </location>
</feature>
<dbReference type="Pfam" id="PF06826">
    <property type="entry name" value="Asp-Al_Ex"/>
    <property type="match status" value="2"/>
</dbReference>
<feature type="domain" description="YidE/YbjL duplication" evidence="10">
    <location>
        <begin position="367"/>
        <end position="537"/>
    </location>
</feature>
<dbReference type="Pfam" id="PF02080">
    <property type="entry name" value="TrkA_C"/>
    <property type="match status" value="1"/>
</dbReference>
<feature type="transmembrane region" description="Helical" evidence="8">
    <location>
        <begin position="429"/>
        <end position="447"/>
    </location>
</feature>
<protein>
    <submittedName>
        <fullName evidence="11">Transporter</fullName>
    </submittedName>
</protein>
<comment type="caution">
    <text evidence="11">The sequence shown here is derived from an EMBL/GenBank/DDBJ whole genome shotgun (WGS) entry which is preliminary data.</text>
</comment>
<accession>A0ABR4SMN7</accession>
<feature type="domain" description="RCK C-terminal" evidence="9">
    <location>
        <begin position="287"/>
        <end position="353"/>
    </location>
</feature>
<dbReference type="InterPro" id="IPR006037">
    <property type="entry name" value="RCK_C"/>
</dbReference>
<evidence type="ECO:0000256" key="8">
    <source>
        <dbReference type="SAM" id="Phobius"/>
    </source>
</evidence>
<organism evidence="11 12">
    <name type="scientific">Dermabacter hominis 1368</name>
    <dbReference type="NCBI Taxonomy" id="1450519"/>
    <lineage>
        <taxon>Bacteria</taxon>
        <taxon>Bacillati</taxon>
        <taxon>Actinomycetota</taxon>
        <taxon>Actinomycetes</taxon>
        <taxon>Micrococcales</taxon>
        <taxon>Dermabacteraceae</taxon>
        <taxon>Dermabacter</taxon>
    </lineage>
</organism>
<name>A0ABR4SMN7_9MICO</name>
<feature type="domain" description="YidE/YbjL duplication" evidence="10">
    <location>
        <begin position="22"/>
        <end position="177"/>
    </location>
</feature>
<comment type="subcellular location">
    <subcellularLocation>
        <location evidence="1">Cell membrane</location>
        <topology evidence="1">Multi-pass membrane protein</topology>
    </subcellularLocation>
</comment>
<comment type="similarity">
    <text evidence="2">Belongs to the AAE transporter (TC 2.A.81) family.</text>
</comment>
<keyword evidence="7 8" id="KW-0472">Membrane</keyword>
<evidence type="ECO:0000256" key="3">
    <source>
        <dbReference type="ARBA" id="ARBA00022448"/>
    </source>
</evidence>
<feature type="transmembrane region" description="Helical" evidence="8">
    <location>
        <begin position="515"/>
        <end position="537"/>
    </location>
</feature>
<keyword evidence="5 8" id="KW-0812">Transmembrane</keyword>
<dbReference type="PANTHER" id="PTHR30445">
    <property type="entry name" value="K(+)_H(+) ANTIPORTER SUBUNIT KHTT"/>
    <property type="match status" value="1"/>
</dbReference>
<evidence type="ECO:0000256" key="4">
    <source>
        <dbReference type="ARBA" id="ARBA00022475"/>
    </source>
</evidence>
<keyword evidence="4" id="KW-1003">Cell membrane</keyword>
<evidence type="ECO:0000313" key="12">
    <source>
        <dbReference type="Proteomes" id="UP000030182"/>
    </source>
</evidence>
<keyword evidence="3" id="KW-0813">Transport</keyword>
<feature type="transmembrane region" description="Helical" evidence="8">
    <location>
        <begin position="364"/>
        <end position="384"/>
    </location>
</feature>
<feature type="transmembrane region" description="Helical" evidence="8">
    <location>
        <begin position="41"/>
        <end position="58"/>
    </location>
</feature>
<feature type="transmembrane region" description="Helical" evidence="8">
    <location>
        <begin position="99"/>
        <end position="123"/>
    </location>
</feature>
<dbReference type="Proteomes" id="UP000030182">
    <property type="component" value="Unassembled WGS sequence"/>
</dbReference>
<reference evidence="11 12" key="1">
    <citation type="submission" date="2014-01" db="EMBL/GenBank/DDBJ databases">
        <title>Draft genome sequence of the multidrug-resistant clinical isolate Dermabacter hominis 1368.</title>
        <authorList>
            <person name="Albersmeier A."/>
            <person name="Bomholt C."/>
            <person name="Glaub A."/>
            <person name="Ruckert C."/>
            <person name="Soriano F."/>
            <person name="Fernandez-Natal I."/>
            <person name="Tauch A."/>
        </authorList>
    </citation>
    <scope>NUCLEOTIDE SEQUENCE [LARGE SCALE GENOMIC DNA]</scope>
    <source>
        <strain evidence="11 12">1368</strain>
    </source>
</reference>
<dbReference type="InterPro" id="IPR006512">
    <property type="entry name" value="YidE_YbjL"/>
</dbReference>
<feature type="transmembrane region" description="Helical" evidence="8">
    <location>
        <begin position="459"/>
        <end position="482"/>
    </location>
</feature>
<dbReference type="NCBIfam" id="TIGR01625">
    <property type="entry name" value="YidE_YbjL_dupl"/>
    <property type="match status" value="2"/>
</dbReference>